<dbReference type="Gene3D" id="1.10.3630.10">
    <property type="entry name" value="yeast vps74-n-term truncation variant domain like"/>
    <property type="match status" value="1"/>
</dbReference>
<evidence type="ECO:0000313" key="7">
    <source>
        <dbReference type="EMBL" id="TNY22453.1"/>
    </source>
</evidence>
<keyword evidence="8" id="KW-1185">Reference proteome</keyword>
<dbReference type="GO" id="GO:0000139">
    <property type="term" value="C:Golgi membrane"/>
    <property type="evidence" value="ECO:0007669"/>
    <property type="project" value="UniProtKB-SubCell"/>
</dbReference>
<dbReference type="OrthoDB" id="2189106at2759"/>
<comment type="similarity">
    <text evidence="2">Belongs to the GOLPH3/VPS74 family.</text>
</comment>
<dbReference type="GO" id="GO:0006890">
    <property type="term" value="P:retrograde vesicle-mediated transport, Golgi to endoplasmic reticulum"/>
    <property type="evidence" value="ECO:0007669"/>
    <property type="project" value="TreeGrafter"/>
</dbReference>
<gene>
    <name evidence="7" type="ORF">DMC30DRAFT_144989</name>
</gene>
<evidence type="ECO:0000256" key="6">
    <source>
        <dbReference type="SAM" id="MobiDB-lite"/>
    </source>
</evidence>
<proteinExistence type="inferred from homology"/>
<reference evidence="7 8" key="1">
    <citation type="submission" date="2019-03" db="EMBL/GenBank/DDBJ databases">
        <title>Rhodosporidium diobovatum UCD-FST 08-225 genome sequencing, assembly, and annotation.</title>
        <authorList>
            <person name="Fakankun I.U."/>
            <person name="Fristensky B."/>
            <person name="Levin D.B."/>
        </authorList>
    </citation>
    <scope>NUCLEOTIDE SEQUENCE [LARGE SCALE GENOMIC DNA]</scope>
    <source>
        <strain evidence="7 8">UCD-FST 08-225</strain>
    </source>
</reference>
<dbReference type="GO" id="GO:0005829">
    <property type="term" value="C:cytosol"/>
    <property type="evidence" value="ECO:0007669"/>
    <property type="project" value="TreeGrafter"/>
</dbReference>
<name>A0A5C5G034_9BASI</name>
<keyword evidence="5" id="KW-0472">Membrane</keyword>
<comment type="subcellular location">
    <subcellularLocation>
        <location evidence="1">Golgi apparatus membrane</location>
        <topology evidence="1">Peripheral membrane protein</topology>
        <orientation evidence="1">Cytoplasmic side</orientation>
    </subcellularLocation>
</comment>
<feature type="compositionally biased region" description="Low complexity" evidence="6">
    <location>
        <begin position="31"/>
        <end position="40"/>
    </location>
</feature>
<evidence type="ECO:0000256" key="4">
    <source>
        <dbReference type="ARBA" id="ARBA00023121"/>
    </source>
</evidence>
<dbReference type="GO" id="GO:0048194">
    <property type="term" value="P:Golgi vesicle budding"/>
    <property type="evidence" value="ECO:0007669"/>
    <property type="project" value="TreeGrafter"/>
</dbReference>
<sequence length="403" mass="43390">MASTSGLSRRRAVPASSSLSTPSASAPPPHSSSSSHLSHSQGSTRPASPAAISTAGQGHKIAYDERDLGDVEEDRINPRLTLMEEVLLLGLKDKQGYLSFWNDNISYTLRGCIVLELALRHRIAMVRDPGRRRFPLADRFIEVVDDRLTGEVLLDEALKMIKTSERMSVGTWIDLMSGETWNVMKIGYQLKQVRERLAKGLVDKGVLRTEKRNFLLFDMATHPVSDPAFKDDVLRRTLGLLTARTAAVPTSHLYGDAVRYRTVRAVAMVCAAFAANVLENALVHLGYDQRENAFAKADELLADFSQWPFGAYREGAGAGGGGAGAGGVGAGARSGAAGIATGGSAASAESANLAEIMRLARLEIVGQGAGDEPGDAERQTMRELHLEVVAACVEVFRRMDSLL</sequence>
<evidence type="ECO:0000256" key="2">
    <source>
        <dbReference type="ARBA" id="ARBA00007284"/>
    </source>
</evidence>
<feature type="compositionally biased region" description="Low complexity" evidence="6">
    <location>
        <begin position="14"/>
        <end position="24"/>
    </location>
</feature>
<organism evidence="7 8">
    <name type="scientific">Rhodotorula diobovata</name>
    <dbReference type="NCBI Taxonomy" id="5288"/>
    <lineage>
        <taxon>Eukaryota</taxon>
        <taxon>Fungi</taxon>
        <taxon>Dikarya</taxon>
        <taxon>Basidiomycota</taxon>
        <taxon>Pucciniomycotina</taxon>
        <taxon>Microbotryomycetes</taxon>
        <taxon>Sporidiobolales</taxon>
        <taxon>Sporidiobolaceae</taxon>
        <taxon>Rhodotorula</taxon>
    </lineage>
</organism>
<evidence type="ECO:0000313" key="8">
    <source>
        <dbReference type="Proteomes" id="UP000311382"/>
    </source>
</evidence>
<dbReference type="GO" id="GO:0007030">
    <property type="term" value="P:Golgi organization"/>
    <property type="evidence" value="ECO:0007669"/>
    <property type="project" value="TreeGrafter"/>
</dbReference>
<dbReference type="STRING" id="5288.A0A5C5G034"/>
<dbReference type="GO" id="GO:0070273">
    <property type="term" value="F:phosphatidylinositol-4-phosphate binding"/>
    <property type="evidence" value="ECO:0007669"/>
    <property type="project" value="InterPro"/>
</dbReference>
<evidence type="ECO:0000256" key="1">
    <source>
        <dbReference type="ARBA" id="ARBA00004255"/>
    </source>
</evidence>
<dbReference type="Pfam" id="PF05719">
    <property type="entry name" value="GPP34"/>
    <property type="match status" value="1"/>
</dbReference>
<evidence type="ECO:0000256" key="5">
    <source>
        <dbReference type="ARBA" id="ARBA00023136"/>
    </source>
</evidence>
<keyword evidence="3" id="KW-0333">Golgi apparatus</keyword>
<keyword evidence="4" id="KW-0446">Lipid-binding</keyword>
<dbReference type="AlphaFoldDB" id="A0A5C5G034"/>
<dbReference type="EMBL" id="SOZI01000025">
    <property type="protein sequence ID" value="TNY22453.1"/>
    <property type="molecule type" value="Genomic_DNA"/>
</dbReference>
<feature type="region of interest" description="Disordered" evidence="6">
    <location>
        <begin position="1"/>
        <end position="56"/>
    </location>
</feature>
<dbReference type="GO" id="GO:0005802">
    <property type="term" value="C:trans-Golgi network"/>
    <property type="evidence" value="ECO:0007669"/>
    <property type="project" value="TreeGrafter"/>
</dbReference>
<protein>
    <submittedName>
        <fullName evidence="7">Golgi phospho protein 3-domain-containing protein</fullName>
    </submittedName>
</protein>
<dbReference type="PANTHER" id="PTHR12704:SF2">
    <property type="entry name" value="GOLGI PHOSPHOPROTEIN 3 HOMOLOG SAURON"/>
    <property type="match status" value="1"/>
</dbReference>
<comment type="caution">
    <text evidence="7">The sequence shown here is derived from an EMBL/GenBank/DDBJ whole genome shotgun (WGS) entry which is preliminary data.</text>
</comment>
<dbReference type="GO" id="GO:0043001">
    <property type="term" value="P:Golgi to plasma membrane protein transport"/>
    <property type="evidence" value="ECO:0007669"/>
    <property type="project" value="TreeGrafter"/>
</dbReference>
<dbReference type="InterPro" id="IPR038261">
    <property type="entry name" value="GPP34-like_sf"/>
</dbReference>
<dbReference type="GO" id="GO:0031985">
    <property type="term" value="C:Golgi cisterna"/>
    <property type="evidence" value="ECO:0007669"/>
    <property type="project" value="TreeGrafter"/>
</dbReference>
<evidence type="ECO:0000256" key="3">
    <source>
        <dbReference type="ARBA" id="ARBA00023034"/>
    </source>
</evidence>
<dbReference type="Proteomes" id="UP000311382">
    <property type="component" value="Unassembled WGS sequence"/>
</dbReference>
<accession>A0A5C5G034</accession>
<dbReference type="InterPro" id="IPR008628">
    <property type="entry name" value="GPP34-like"/>
</dbReference>
<dbReference type="PANTHER" id="PTHR12704">
    <property type="entry name" value="TRANS-GOLGI PROTEIN GMX33"/>
    <property type="match status" value="1"/>
</dbReference>